<proteinExistence type="predicted"/>
<dbReference type="EMBL" id="NWSL01000026">
    <property type="protein sequence ID" value="PDS48479.1"/>
    <property type="molecule type" value="Genomic_DNA"/>
</dbReference>
<evidence type="ECO:0000259" key="1">
    <source>
        <dbReference type="Pfam" id="PF20247"/>
    </source>
</evidence>
<dbReference type="RefSeq" id="WP_210203142.1">
    <property type="nucleotide sequence ID" value="NZ_NWSL01000026.1"/>
</dbReference>
<comment type="caution">
    <text evidence="2">The sequence shown here is derived from an EMBL/GenBank/DDBJ whole genome shotgun (WGS) entry which is preliminary data.</text>
</comment>
<keyword evidence="3" id="KW-1185">Reference proteome</keyword>
<organism evidence="2 3">
    <name type="scientific">Rhizobium anhuiense</name>
    <dbReference type="NCBI Taxonomy" id="1184720"/>
    <lineage>
        <taxon>Bacteria</taxon>
        <taxon>Pseudomonadati</taxon>
        <taxon>Pseudomonadota</taxon>
        <taxon>Alphaproteobacteria</taxon>
        <taxon>Hyphomicrobiales</taxon>
        <taxon>Rhizobiaceae</taxon>
        <taxon>Rhizobium/Agrobacterium group</taxon>
        <taxon>Rhizobium</taxon>
    </lineage>
</organism>
<dbReference type="Pfam" id="PF20247">
    <property type="entry name" value="DUF6602"/>
    <property type="match status" value="1"/>
</dbReference>
<evidence type="ECO:0000313" key="2">
    <source>
        <dbReference type="EMBL" id="PDS48479.1"/>
    </source>
</evidence>
<name>A0ABX4J002_9HYPH</name>
<feature type="domain" description="DUF6602" evidence="1">
    <location>
        <begin position="50"/>
        <end position="145"/>
    </location>
</feature>
<sequence>GNAGSVLSGNQQRMSSYNQVRTRTAIVDLITAQQATILAGLDAVRVTKKSEIVGAFFETQIRAFLADKLPVGLAILPGFIVGRDGKPSSHFDALIVDTRYPYLGGIDIHRYVMIDSVVAAIELSSILTTRKLREIMAKHNEIRRLEKDRDTGRHATCFYGILGNAEFGKVAIRKAMIEHSFRGDIIMLSDRRAAEIGRHCWMEPKAKNPAEFAPAARRTETPLSDLTAMIVQDTLFALEKPMLDTRHIAERMNSFIMWGTVPPRATEE</sequence>
<protein>
    <recommendedName>
        <fullName evidence="1">DUF6602 domain-containing protein</fullName>
    </recommendedName>
</protein>
<accession>A0ABX4J002</accession>
<gene>
    <name evidence="2" type="ORF">CO662_28715</name>
</gene>
<reference evidence="2 3" key="1">
    <citation type="submission" date="2017-09" db="EMBL/GenBank/DDBJ databases">
        <title>Comparative genomics of rhizobia isolated from Phaseolus vulgaris in China.</title>
        <authorList>
            <person name="Tong W."/>
        </authorList>
    </citation>
    <scope>NUCLEOTIDE SEQUENCE [LARGE SCALE GENOMIC DNA]</scope>
    <source>
        <strain evidence="2 3">Y27</strain>
    </source>
</reference>
<feature type="non-terminal residue" evidence="2">
    <location>
        <position position="1"/>
    </location>
</feature>
<evidence type="ECO:0000313" key="3">
    <source>
        <dbReference type="Proteomes" id="UP000219972"/>
    </source>
</evidence>
<dbReference type="InterPro" id="IPR046537">
    <property type="entry name" value="DUF6602"/>
</dbReference>
<dbReference type="Proteomes" id="UP000219972">
    <property type="component" value="Unassembled WGS sequence"/>
</dbReference>